<evidence type="ECO:0000256" key="4">
    <source>
        <dbReference type="ARBA" id="ARBA00019595"/>
    </source>
</evidence>
<dbReference type="Pfam" id="PF00908">
    <property type="entry name" value="dTDP_sugar_isom"/>
    <property type="match status" value="1"/>
</dbReference>
<dbReference type="InterPro" id="IPR011051">
    <property type="entry name" value="RmlC_Cupin_sf"/>
</dbReference>
<evidence type="ECO:0000313" key="9">
    <source>
        <dbReference type="Proteomes" id="UP000193431"/>
    </source>
</evidence>
<dbReference type="CDD" id="cd00438">
    <property type="entry name" value="cupin_RmlC"/>
    <property type="match status" value="1"/>
</dbReference>
<feature type="site" description="Participates in a stacking interaction with the thymidine ring of dTDP-4-oxo-6-deoxyglucose" evidence="6">
    <location>
        <position position="138"/>
    </location>
</feature>
<dbReference type="GO" id="GO:0019305">
    <property type="term" value="P:dTDP-rhamnose biosynthetic process"/>
    <property type="evidence" value="ECO:0007669"/>
    <property type="project" value="UniProtKB-UniRule"/>
</dbReference>
<keyword evidence="9" id="KW-1185">Reference proteome</keyword>
<dbReference type="PANTHER" id="PTHR21047:SF2">
    <property type="entry name" value="THYMIDINE DIPHOSPHO-4-KETO-RHAMNOSE 3,5-EPIMERASE"/>
    <property type="match status" value="1"/>
</dbReference>
<feature type="active site" description="Proton acceptor" evidence="5">
    <location>
        <position position="62"/>
    </location>
</feature>
<accession>A0A1W6MJM6</accession>
<evidence type="ECO:0000256" key="5">
    <source>
        <dbReference type="PIRSR" id="PIRSR600888-1"/>
    </source>
</evidence>
<comment type="subunit">
    <text evidence="7">Homodimer.</text>
</comment>
<dbReference type="Proteomes" id="UP000193431">
    <property type="component" value="Chromosome"/>
</dbReference>
<feature type="active site" description="Proton donor" evidence="5">
    <location>
        <position position="132"/>
    </location>
</feature>
<evidence type="ECO:0000256" key="1">
    <source>
        <dbReference type="ARBA" id="ARBA00001298"/>
    </source>
</evidence>
<evidence type="ECO:0000256" key="6">
    <source>
        <dbReference type="PIRSR" id="PIRSR600888-3"/>
    </source>
</evidence>
<dbReference type="GO" id="GO:0000271">
    <property type="term" value="P:polysaccharide biosynthetic process"/>
    <property type="evidence" value="ECO:0007669"/>
    <property type="project" value="TreeGrafter"/>
</dbReference>
<evidence type="ECO:0000256" key="2">
    <source>
        <dbReference type="ARBA" id="ARBA00001997"/>
    </source>
</evidence>
<dbReference type="Gene3D" id="2.60.120.10">
    <property type="entry name" value="Jelly Rolls"/>
    <property type="match status" value="1"/>
</dbReference>
<dbReference type="SUPFAM" id="SSF51182">
    <property type="entry name" value="RmlC-like cupins"/>
    <property type="match status" value="1"/>
</dbReference>
<dbReference type="RefSeq" id="WP_085766576.1">
    <property type="nucleotide sequence ID" value="NZ_CP019344.1"/>
</dbReference>
<name>A0A1W6MJM6_9FLAO</name>
<dbReference type="EMBL" id="CP019344">
    <property type="protein sequence ID" value="ARN77777.1"/>
    <property type="molecule type" value="Genomic_DNA"/>
</dbReference>
<dbReference type="GO" id="GO:0008830">
    <property type="term" value="F:dTDP-4-dehydrorhamnose 3,5-epimerase activity"/>
    <property type="evidence" value="ECO:0007669"/>
    <property type="project" value="UniProtKB-UniRule"/>
</dbReference>
<comment type="similarity">
    <text evidence="7">Belongs to the dTDP-4-dehydrorhamnose 3,5-epimerase family.</text>
</comment>
<comment type="pathway">
    <text evidence="7">Carbohydrate biosynthesis; dTDP-L-rhamnose biosynthesis.</text>
</comment>
<dbReference type="PANTHER" id="PTHR21047">
    <property type="entry name" value="DTDP-6-DEOXY-D-GLUCOSE-3,5 EPIMERASE"/>
    <property type="match status" value="1"/>
</dbReference>
<dbReference type="OrthoDB" id="9800680at2"/>
<evidence type="ECO:0000256" key="7">
    <source>
        <dbReference type="RuleBase" id="RU364069"/>
    </source>
</evidence>
<reference evidence="8 9" key="1">
    <citation type="submission" date="2016-11" db="EMBL/GenBank/DDBJ databases">
        <title>Trade-off between light-utilization and light-protection in marine flavobacteria.</title>
        <authorList>
            <person name="Kumagai Y."/>
        </authorList>
    </citation>
    <scope>NUCLEOTIDE SEQUENCE [LARGE SCALE GENOMIC DNA]</scope>
    <source>
        <strain evidence="8 9">JCM 13191</strain>
    </source>
</reference>
<dbReference type="InterPro" id="IPR000888">
    <property type="entry name" value="RmlC-like"/>
</dbReference>
<protein>
    <recommendedName>
        <fullName evidence="4 7">dTDP-4-dehydrorhamnose 3,5-epimerase</fullName>
        <ecNumber evidence="3 7">5.1.3.13</ecNumber>
    </recommendedName>
    <alternativeName>
        <fullName evidence="7">Thymidine diphospho-4-keto-rhamnose 3,5-epimerase</fullName>
    </alternativeName>
</protein>
<dbReference type="AlphaFoldDB" id="A0A1W6MJM6"/>
<dbReference type="GO" id="GO:0005829">
    <property type="term" value="C:cytosol"/>
    <property type="evidence" value="ECO:0007669"/>
    <property type="project" value="TreeGrafter"/>
</dbReference>
<evidence type="ECO:0000256" key="3">
    <source>
        <dbReference type="ARBA" id="ARBA00012098"/>
    </source>
</evidence>
<comment type="function">
    <text evidence="2 7">Catalyzes the epimerization of the C3' and C5'positions of dTDP-6-deoxy-D-xylo-4-hexulose, forming dTDP-6-deoxy-L-lyxo-4-hexulose.</text>
</comment>
<dbReference type="InterPro" id="IPR014710">
    <property type="entry name" value="RmlC-like_jellyroll"/>
</dbReference>
<sequence>MQIHSTEIEDCYLIEPQVFKDDRGFFMESYSQKKFEKGTGLHISFVQDNISQSSYGVIRGLHAQRGKSAQAKLVSVIKGEVLDVVVDARKDSPTFKKVVARKLDGVNKQQLFVPKGCFHGFAVLSKDVTFFYKCDEFYDRDADYGIAHDDPEFDIDWLIPVEKRILSDKDKNLPLFNQIITK</sequence>
<keyword evidence="7" id="KW-0413">Isomerase</keyword>
<dbReference type="UniPathway" id="UPA00124"/>
<dbReference type="NCBIfam" id="TIGR01221">
    <property type="entry name" value="rmlC"/>
    <property type="match status" value="1"/>
</dbReference>
<comment type="catalytic activity">
    <reaction evidence="1 7">
        <text>dTDP-4-dehydro-6-deoxy-alpha-D-glucose = dTDP-4-dehydro-beta-L-rhamnose</text>
        <dbReference type="Rhea" id="RHEA:16969"/>
        <dbReference type="ChEBI" id="CHEBI:57649"/>
        <dbReference type="ChEBI" id="CHEBI:62830"/>
        <dbReference type="EC" id="5.1.3.13"/>
    </reaction>
</comment>
<organism evidence="8 9">
    <name type="scientific">Nonlabens spongiae</name>
    <dbReference type="NCBI Taxonomy" id="331648"/>
    <lineage>
        <taxon>Bacteria</taxon>
        <taxon>Pseudomonadati</taxon>
        <taxon>Bacteroidota</taxon>
        <taxon>Flavobacteriia</taxon>
        <taxon>Flavobacteriales</taxon>
        <taxon>Flavobacteriaceae</taxon>
        <taxon>Nonlabens</taxon>
    </lineage>
</organism>
<dbReference type="STRING" id="331648.BST97_07065"/>
<dbReference type="EC" id="5.1.3.13" evidence="3 7"/>
<gene>
    <name evidence="8" type="ORF">BST97_07065</name>
</gene>
<proteinExistence type="inferred from homology"/>
<evidence type="ECO:0000313" key="8">
    <source>
        <dbReference type="EMBL" id="ARN77777.1"/>
    </source>
</evidence>